<reference evidence="10 11" key="1">
    <citation type="journal article" date="2021" name="Syst. Appl. Microbiol.">
        <title>Persephonella atlantica sp. nov.: How to adapt to physico-chemical gradients in high temperature hydrothermal habitats.</title>
        <authorList>
            <person name="Francois D.X."/>
            <person name="Godfroy A."/>
            <person name="Mathien C."/>
            <person name="Aube J."/>
            <person name="Cathalot C."/>
            <person name="Lesongeur F."/>
            <person name="L'Haridon S."/>
            <person name="Philippon X."/>
            <person name="Roussel E.G."/>
        </authorList>
    </citation>
    <scope>NUCLEOTIDE SEQUENCE [LARGE SCALE GENOMIC DNA]</scope>
    <source>
        <strain evidence="10 11">MO1340</strain>
    </source>
</reference>
<comment type="subcellular location">
    <subcellularLocation>
        <location evidence="8">Cytoplasm</location>
    </subcellularLocation>
</comment>
<dbReference type="PANTHER" id="PTHR19136:SF81">
    <property type="entry name" value="MOLYBDENUM COFACTOR GUANYLYLTRANSFERASE"/>
    <property type="match status" value="1"/>
</dbReference>
<dbReference type="InterPro" id="IPR029044">
    <property type="entry name" value="Nucleotide-diphossugar_trans"/>
</dbReference>
<evidence type="ECO:0000256" key="2">
    <source>
        <dbReference type="ARBA" id="ARBA00022679"/>
    </source>
</evidence>
<feature type="binding site" evidence="8">
    <location>
        <position position="75"/>
    </location>
    <ligand>
        <name>GTP</name>
        <dbReference type="ChEBI" id="CHEBI:37565"/>
    </ligand>
</feature>
<proteinExistence type="inferred from homology"/>
<dbReference type="Pfam" id="PF12804">
    <property type="entry name" value="NTP_transf_3"/>
    <property type="match status" value="1"/>
</dbReference>
<feature type="binding site" evidence="8">
    <location>
        <begin position="11"/>
        <end position="13"/>
    </location>
    <ligand>
        <name>GTP</name>
        <dbReference type="ChEBI" id="CHEBI:37565"/>
    </ligand>
</feature>
<dbReference type="InterPro" id="IPR013482">
    <property type="entry name" value="Molybde_CF_guanTrfase"/>
</dbReference>
<dbReference type="Proteomes" id="UP000772812">
    <property type="component" value="Unassembled WGS sequence"/>
</dbReference>
<comment type="function">
    <text evidence="8">Transfers a GMP moiety from GTP to Mo-molybdopterin (Mo-MPT) cofactor (Moco or molybdenum cofactor) to form Mo-molybdopterin guanine dinucleotide (Mo-MGD) cofactor.</text>
</comment>
<dbReference type="RefSeq" id="WP_200674248.1">
    <property type="nucleotide sequence ID" value="NZ_JAACYA010000002.1"/>
</dbReference>
<dbReference type="Gene3D" id="3.90.550.10">
    <property type="entry name" value="Spore Coat Polysaccharide Biosynthesis Protein SpsA, Chain A"/>
    <property type="match status" value="1"/>
</dbReference>
<evidence type="ECO:0000256" key="6">
    <source>
        <dbReference type="ARBA" id="ARBA00023134"/>
    </source>
</evidence>
<dbReference type="EC" id="2.7.7.77" evidence="8"/>
<feature type="binding site" evidence="8">
    <location>
        <position position="104"/>
    </location>
    <ligand>
        <name>GTP</name>
        <dbReference type="ChEBI" id="CHEBI:37565"/>
    </ligand>
</feature>
<evidence type="ECO:0000256" key="5">
    <source>
        <dbReference type="ARBA" id="ARBA00022842"/>
    </source>
</evidence>
<comment type="domain">
    <text evidence="8">The N-terminal domain determines nucleotide recognition and specific binding, while the C-terminal domain determines the specific binding to the target protein.</text>
</comment>
<name>A0ABS1GIX7_9AQUI</name>
<evidence type="ECO:0000256" key="7">
    <source>
        <dbReference type="ARBA" id="ARBA00023150"/>
    </source>
</evidence>
<dbReference type="HAMAP" id="MF_00316">
    <property type="entry name" value="MobA"/>
    <property type="match status" value="1"/>
</dbReference>
<feature type="domain" description="MobA-like NTP transferase" evidence="9">
    <location>
        <begin position="9"/>
        <end position="162"/>
    </location>
</feature>
<keyword evidence="4 8" id="KW-0547">Nucleotide-binding</keyword>
<evidence type="ECO:0000256" key="3">
    <source>
        <dbReference type="ARBA" id="ARBA00022723"/>
    </source>
</evidence>
<keyword evidence="10" id="KW-0548">Nucleotidyltransferase</keyword>
<dbReference type="SUPFAM" id="SSF53448">
    <property type="entry name" value="Nucleotide-diphospho-sugar transferases"/>
    <property type="match status" value="1"/>
</dbReference>
<feature type="binding site" evidence="8">
    <location>
        <position position="23"/>
    </location>
    <ligand>
        <name>GTP</name>
        <dbReference type="ChEBI" id="CHEBI:37565"/>
    </ligand>
</feature>
<organism evidence="10 11">
    <name type="scientific">Persephonella atlantica</name>
    <dbReference type="NCBI Taxonomy" id="2699429"/>
    <lineage>
        <taxon>Bacteria</taxon>
        <taxon>Pseudomonadati</taxon>
        <taxon>Aquificota</taxon>
        <taxon>Aquificia</taxon>
        <taxon>Aquificales</taxon>
        <taxon>Hydrogenothermaceae</taxon>
        <taxon>Persephonella</taxon>
    </lineage>
</organism>
<comment type="caution">
    <text evidence="10">The sequence shown here is derived from an EMBL/GenBank/DDBJ whole genome shotgun (WGS) entry which is preliminary data.</text>
</comment>
<keyword evidence="3 8" id="KW-0479">Metal-binding</keyword>
<keyword evidence="2 8" id="KW-0808">Transferase</keyword>
<comment type="catalytic activity">
    <reaction evidence="8">
        <text>Mo-molybdopterin + GTP + H(+) = Mo-molybdopterin guanine dinucleotide + diphosphate</text>
        <dbReference type="Rhea" id="RHEA:34243"/>
        <dbReference type="ChEBI" id="CHEBI:15378"/>
        <dbReference type="ChEBI" id="CHEBI:33019"/>
        <dbReference type="ChEBI" id="CHEBI:37565"/>
        <dbReference type="ChEBI" id="CHEBI:71302"/>
        <dbReference type="ChEBI" id="CHEBI:71310"/>
        <dbReference type="EC" id="2.7.7.77"/>
    </reaction>
</comment>
<evidence type="ECO:0000259" key="9">
    <source>
        <dbReference type="Pfam" id="PF12804"/>
    </source>
</evidence>
<evidence type="ECO:0000313" key="11">
    <source>
        <dbReference type="Proteomes" id="UP000772812"/>
    </source>
</evidence>
<accession>A0ABS1GIX7</accession>
<evidence type="ECO:0000313" key="10">
    <source>
        <dbReference type="EMBL" id="MBK3332840.1"/>
    </source>
</evidence>
<comment type="caution">
    <text evidence="8">Lacks conserved residue(s) required for the propagation of feature annotation.</text>
</comment>
<dbReference type="EMBL" id="JAACYA010000002">
    <property type="protein sequence ID" value="MBK3332840.1"/>
    <property type="molecule type" value="Genomic_DNA"/>
</dbReference>
<comment type="cofactor">
    <cofactor evidence="8">
        <name>Mg(2+)</name>
        <dbReference type="ChEBI" id="CHEBI:18420"/>
    </cofactor>
</comment>
<keyword evidence="5 8" id="KW-0460">Magnesium</keyword>
<keyword evidence="1 8" id="KW-0963">Cytoplasm</keyword>
<dbReference type="CDD" id="cd02503">
    <property type="entry name" value="MobA"/>
    <property type="match status" value="1"/>
</dbReference>
<dbReference type="InterPro" id="IPR025877">
    <property type="entry name" value="MobA-like_NTP_Trfase"/>
</dbReference>
<protein>
    <recommendedName>
        <fullName evidence="8">Probable molybdenum cofactor guanylyltransferase</fullName>
        <shortName evidence="8">MoCo guanylyltransferase</shortName>
        <ecNumber evidence="8">2.7.7.77</ecNumber>
    </recommendedName>
    <alternativeName>
        <fullName evidence="8">GTP:molybdopterin guanylyltransferase</fullName>
    </alternativeName>
    <alternativeName>
        <fullName evidence="8">Mo-MPT guanylyltransferase</fullName>
    </alternativeName>
    <alternativeName>
        <fullName evidence="8">Molybdopterin guanylyltransferase</fullName>
    </alternativeName>
    <alternativeName>
        <fullName evidence="8">Molybdopterin-guanine dinucleotide synthase</fullName>
        <shortName evidence="8">MGD synthase</shortName>
    </alternativeName>
</protein>
<dbReference type="GO" id="GO:0016779">
    <property type="term" value="F:nucleotidyltransferase activity"/>
    <property type="evidence" value="ECO:0007669"/>
    <property type="project" value="UniProtKB-KW"/>
</dbReference>
<feature type="binding site" evidence="8">
    <location>
        <position position="104"/>
    </location>
    <ligand>
        <name>Mg(2+)</name>
        <dbReference type="ChEBI" id="CHEBI:18420"/>
    </ligand>
</feature>
<evidence type="ECO:0000256" key="4">
    <source>
        <dbReference type="ARBA" id="ARBA00022741"/>
    </source>
</evidence>
<evidence type="ECO:0000256" key="1">
    <source>
        <dbReference type="ARBA" id="ARBA00022490"/>
    </source>
</evidence>
<sequence>MQRLSIDSIILAGGESKRMGRDKAFLPLCGKPFIQIVAEKLSNYSHRLIISTNKDESLYTEYLKDIDAQIIFVKDKNPYSGPLNGIVSCLDVLSADLVFISTCDTPLLEEKLIPFFTDSIDSFQAVIPEVKGKLQFLNTLYEKSAINAAENLYKKGVRSLHRWVESINALKIDQKEVEEIDPNLYSYWSINTPEDYQRIKKLWKEKYGC</sequence>
<dbReference type="PANTHER" id="PTHR19136">
    <property type="entry name" value="MOLYBDENUM COFACTOR GUANYLYLTRANSFERASE"/>
    <property type="match status" value="1"/>
</dbReference>
<keyword evidence="7 8" id="KW-0501">Molybdenum cofactor biosynthesis</keyword>
<gene>
    <name evidence="8" type="primary">mobA</name>
    <name evidence="10" type="ORF">GWK41_07140</name>
</gene>
<keyword evidence="11" id="KW-1185">Reference proteome</keyword>
<evidence type="ECO:0000256" key="8">
    <source>
        <dbReference type="HAMAP-Rule" id="MF_00316"/>
    </source>
</evidence>
<comment type="similarity">
    <text evidence="8">Belongs to the MobA family.</text>
</comment>
<keyword evidence="6 8" id="KW-0342">GTP-binding</keyword>